<organism evidence="1 2">
    <name type="scientific">Ceratitis capitata</name>
    <name type="common">Mediterranean fruit fly</name>
    <name type="synonym">Tephritis capitata</name>
    <dbReference type="NCBI Taxonomy" id="7213"/>
    <lineage>
        <taxon>Eukaryota</taxon>
        <taxon>Metazoa</taxon>
        <taxon>Ecdysozoa</taxon>
        <taxon>Arthropoda</taxon>
        <taxon>Hexapoda</taxon>
        <taxon>Insecta</taxon>
        <taxon>Pterygota</taxon>
        <taxon>Neoptera</taxon>
        <taxon>Endopterygota</taxon>
        <taxon>Diptera</taxon>
        <taxon>Brachycera</taxon>
        <taxon>Muscomorpha</taxon>
        <taxon>Tephritoidea</taxon>
        <taxon>Tephritidae</taxon>
        <taxon>Ceratitis</taxon>
        <taxon>Ceratitis</taxon>
    </lineage>
</organism>
<reference evidence="1" key="1">
    <citation type="submission" date="2020-11" db="EMBL/GenBank/DDBJ databases">
        <authorList>
            <person name="Whitehead M."/>
        </authorList>
    </citation>
    <scope>NUCLEOTIDE SEQUENCE</scope>
    <source>
        <strain evidence="1">EGII</strain>
    </source>
</reference>
<sequence length="68" mass="7876">MSADESAKWCNYTSQLQQAINAHKHSSMKYSQFEINFDKNRKEQYDVEKAAEFQGPQETSTSVDNIKL</sequence>
<name>A0A811US25_CERCA</name>
<dbReference type="EMBL" id="CAJHJT010000023">
    <property type="protein sequence ID" value="CAD7001959.1"/>
    <property type="molecule type" value="Genomic_DNA"/>
</dbReference>
<proteinExistence type="predicted"/>
<protein>
    <submittedName>
        <fullName evidence="1">(Mediterranean fruit fly) hypothetical protein</fullName>
    </submittedName>
</protein>
<dbReference type="Proteomes" id="UP000606786">
    <property type="component" value="Unassembled WGS sequence"/>
</dbReference>
<dbReference type="AlphaFoldDB" id="A0A811US25"/>
<evidence type="ECO:0000313" key="1">
    <source>
        <dbReference type="EMBL" id="CAD7001959.1"/>
    </source>
</evidence>
<accession>A0A811US25</accession>
<keyword evidence="2" id="KW-1185">Reference proteome</keyword>
<gene>
    <name evidence="1" type="ORF">CCAP1982_LOCUS10446</name>
</gene>
<evidence type="ECO:0000313" key="2">
    <source>
        <dbReference type="Proteomes" id="UP000606786"/>
    </source>
</evidence>
<comment type="caution">
    <text evidence="1">The sequence shown here is derived from an EMBL/GenBank/DDBJ whole genome shotgun (WGS) entry which is preliminary data.</text>
</comment>